<organism evidence="1 2">
    <name type="scientific">Rhizobium lusitanum</name>
    <dbReference type="NCBI Taxonomy" id="293958"/>
    <lineage>
        <taxon>Bacteria</taxon>
        <taxon>Pseudomonadati</taxon>
        <taxon>Pseudomonadota</taxon>
        <taxon>Alphaproteobacteria</taxon>
        <taxon>Hyphomicrobiales</taxon>
        <taxon>Rhizobiaceae</taxon>
        <taxon>Rhizobium/Agrobacterium group</taxon>
        <taxon>Rhizobium</taxon>
    </lineage>
</organism>
<gene>
    <name evidence="1" type="ORF">GR212_31755</name>
</gene>
<dbReference type="EMBL" id="WUEY01000026">
    <property type="protein sequence ID" value="NEI74135.1"/>
    <property type="molecule type" value="Genomic_DNA"/>
</dbReference>
<dbReference type="Pfam" id="PF04299">
    <property type="entry name" value="FMN_bind_2"/>
    <property type="match status" value="1"/>
</dbReference>
<dbReference type="PANTHER" id="PTHR35802:SF1">
    <property type="entry name" value="PROTEASE SYNTHASE AND SPORULATION PROTEIN PAI 2"/>
    <property type="match status" value="1"/>
</dbReference>
<dbReference type="InterPro" id="IPR007396">
    <property type="entry name" value="TR_PAI2-type"/>
</dbReference>
<dbReference type="InterPro" id="IPR012349">
    <property type="entry name" value="Split_barrel_FMN-bd"/>
</dbReference>
<reference evidence="1 2" key="1">
    <citation type="submission" date="2019-12" db="EMBL/GenBank/DDBJ databases">
        <title>Rhizobium genotypes associated with high levels of biological nitrogen fixation by grain legumes in a temperate-maritime cropping system.</title>
        <authorList>
            <person name="Maluk M."/>
            <person name="Francesc Ferrando Molina F."/>
            <person name="Lopez Del Egido L."/>
            <person name="Lafos M."/>
            <person name="Langarica-Fuentes A."/>
            <person name="Gebre Yohannes G."/>
            <person name="Young M.W."/>
            <person name="Martin P."/>
            <person name="Gantlett R."/>
            <person name="Kenicer G."/>
            <person name="Hawes C."/>
            <person name="Begg G.S."/>
            <person name="Quilliam R.S."/>
            <person name="Squire G.R."/>
            <person name="Poole P.S."/>
            <person name="Young P.W."/>
            <person name="Iannetta P.M."/>
            <person name="James E.K."/>
        </authorList>
    </citation>
    <scope>NUCLEOTIDE SEQUENCE [LARGE SCALE GENOMIC DNA]</scope>
    <source>
        <strain evidence="1 2">JHI1118</strain>
    </source>
</reference>
<dbReference type="PANTHER" id="PTHR35802">
    <property type="entry name" value="PROTEASE SYNTHASE AND SPORULATION PROTEIN PAI 2"/>
    <property type="match status" value="1"/>
</dbReference>
<comment type="caution">
    <text evidence="1">The sequence shown here is derived from an EMBL/GenBank/DDBJ whole genome shotgun (WGS) entry which is preliminary data.</text>
</comment>
<protein>
    <submittedName>
        <fullName evidence="1">FMN-binding negative transcriptional regulator</fullName>
    </submittedName>
</protein>
<sequence>MTGKFDNWNDRDIGDVIDAYPMAAIAAHDGDFHMTDMPVLLERNADGRPTALLGHLPRHAPIYPVLNKDSRCLLSFHGPSAYISPAMAGKSDWAPTWNFVVVRIAAEIAFSDELTDEALVRTVAHMEQNEQTPWTIDSLGPRYAKLRSGVIGFRARILSISARFKLGQDESDETFSHILGALKDDALVRWMKRMRDRA</sequence>
<name>A0A6L9UDT0_9HYPH</name>
<dbReference type="Proteomes" id="UP000483035">
    <property type="component" value="Unassembled WGS sequence"/>
</dbReference>
<dbReference type="RefSeq" id="WP_163993106.1">
    <property type="nucleotide sequence ID" value="NZ_WUEY01000026.1"/>
</dbReference>
<accession>A0A6L9UDT0</accession>
<dbReference type="SUPFAM" id="SSF50475">
    <property type="entry name" value="FMN-binding split barrel"/>
    <property type="match status" value="1"/>
</dbReference>
<proteinExistence type="predicted"/>
<evidence type="ECO:0000313" key="2">
    <source>
        <dbReference type="Proteomes" id="UP000483035"/>
    </source>
</evidence>
<dbReference type="Gene3D" id="2.30.110.10">
    <property type="entry name" value="Electron Transport, Fmn-binding Protein, Chain A"/>
    <property type="match status" value="1"/>
</dbReference>
<evidence type="ECO:0000313" key="1">
    <source>
        <dbReference type="EMBL" id="NEI74135.1"/>
    </source>
</evidence>
<dbReference type="AlphaFoldDB" id="A0A6L9UDT0"/>